<accession>A0A5C5U9W1</accession>
<reference evidence="4 5" key="1">
    <citation type="submission" date="2019-08" db="EMBL/GenBank/DDBJ databases">
        <authorList>
            <person name="Lei W."/>
        </authorList>
    </citation>
    <scope>NUCLEOTIDE SEQUENCE [LARGE SCALE GENOMIC DNA]</scope>
    <source>
        <strain evidence="4 5">CCUG 58627</strain>
    </source>
</reference>
<dbReference type="InterPro" id="IPR016162">
    <property type="entry name" value="Ald_DH_N"/>
</dbReference>
<dbReference type="Pfam" id="PF00171">
    <property type="entry name" value="Aldedh"/>
    <property type="match status" value="1"/>
</dbReference>
<dbReference type="EMBL" id="VOHM01000024">
    <property type="protein sequence ID" value="TWT22944.1"/>
    <property type="molecule type" value="Genomic_DNA"/>
</dbReference>
<dbReference type="InterPro" id="IPR015590">
    <property type="entry name" value="Aldehyde_DH_dom"/>
</dbReference>
<evidence type="ECO:0000256" key="1">
    <source>
        <dbReference type="ARBA" id="ARBA00009986"/>
    </source>
</evidence>
<sequence length="484" mass="52091">MSREIIPPRTQLYIDGEYIDAADAKTAEVVSPVTGKVIGQVAVPTSADLDRAVAAARKAQRAWREVGVWQRAEILHRVGELISQRRDQLSHLLTLEQGKPLAEAYADIDETAKLFHLHAEDAVRLHGETLPANDPKKRMWTFYQAVGTWAIIIPWNFPVLMFSEFAAPGLATGNALVVKPPTHTALTLLATVEVLEEAGLPRGLVNILPGEGEFGSQLVRHPGIDAIGFIGSSATAETIVSTAGLKRALIEASGNGPVVVLNDADLDAAARAAVRGAYYNAGQVCCATGRVLVHRAVHDEFVLALRIAAREAVLGDPFDPATTLGPMNNQRTAGKVDAHIAQARERGFEIVVGGGRSTAFPTDLYYEFTVITNVAEDSLLSTEETFGPVVPVIVGNDDDDLLRLANQDALGLQGAVFTKDITRAYRFVEHMRTGQVVVNDSNGFWDINMPFGGVGGTRTGWGRIGGKHTLIDMSDLRTGVIQLD</sequence>
<evidence type="ECO:0000259" key="3">
    <source>
        <dbReference type="Pfam" id="PF00171"/>
    </source>
</evidence>
<dbReference type="InterPro" id="IPR016163">
    <property type="entry name" value="Ald_DH_C"/>
</dbReference>
<comment type="caution">
    <text evidence="4">The sequence shown here is derived from an EMBL/GenBank/DDBJ whole genome shotgun (WGS) entry which is preliminary data.</text>
</comment>
<keyword evidence="5" id="KW-1185">Reference proteome</keyword>
<keyword evidence="2" id="KW-0560">Oxidoreductase</keyword>
<proteinExistence type="inferred from homology"/>
<organism evidence="4 5">
    <name type="scientific">Corynebacterium canis</name>
    <dbReference type="NCBI Taxonomy" id="679663"/>
    <lineage>
        <taxon>Bacteria</taxon>
        <taxon>Bacillati</taxon>
        <taxon>Actinomycetota</taxon>
        <taxon>Actinomycetes</taxon>
        <taxon>Mycobacteriales</taxon>
        <taxon>Corynebacteriaceae</taxon>
        <taxon>Corynebacterium</taxon>
    </lineage>
</organism>
<dbReference type="PROSITE" id="PS00070">
    <property type="entry name" value="ALDEHYDE_DEHYDR_CYS"/>
    <property type="match status" value="1"/>
</dbReference>
<dbReference type="OrthoDB" id="6882680at2"/>
<dbReference type="SUPFAM" id="SSF53720">
    <property type="entry name" value="ALDH-like"/>
    <property type="match status" value="1"/>
</dbReference>
<dbReference type="PANTHER" id="PTHR11699">
    <property type="entry name" value="ALDEHYDE DEHYDROGENASE-RELATED"/>
    <property type="match status" value="1"/>
</dbReference>
<protein>
    <submittedName>
        <fullName evidence="4">Aldehyde dehydrogenase</fullName>
    </submittedName>
</protein>
<dbReference type="InterPro" id="IPR016160">
    <property type="entry name" value="Ald_DH_CS_CYS"/>
</dbReference>
<comment type="similarity">
    <text evidence="1">Belongs to the aldehyde dehydrogenase family.</text>
</comment>
<dbReference type="Gene3D" id="3.40.309.10">
    <property type="entry name" value="Aldehyde Dehydrogenase, Chain A, domain 2"/>
    <property type="match status" value="1"/>
</dbReference>
<dbReference type="AlphaFoldDB" id="A0A5C5U9W1"/>
<evidence type="ECO:0000313" key="5">
    <source>
        <dbReference type="Proteomes" id="UP000320791"/>
    </source>
</evidence>
<dbReference type="CDD" id="cd07078">
    <property type="entry name" value="ALDH"/>
    <property type="match status" value="1"/>
</dbReference>
<dbReference type="InterPro" id="IPR016161">
    <property type="entry name" value="Ald_DH/histidinol_DH"/>
</dbReference>
<name>A0A5C5U9W1_9CORY</name>
<evidence type="ECO:0000313" key="4">
    <source>
        <dbReference type="EMBL" id="TWT22944.1"/>
    </source>
</evidence>
<dbReference type="Gene3D" id="3.40.605.10">
    <property type="entry name" value="Aldehyde Dehydrogenase, Chain A, domain 1"/>
    <property type="match status" value="1"/>
</dbReference>
<feature type="domain" description="Aldehyde dehydrogenase" evidence="3">
    <location>
        <begin position="20"/>
        <end position="477"/>
    </location>
</feature>
<evidence type="ECO:0000256" key="2">
    <source>
        <dbReference type="ARBA" id="ARBA00023002"/>
    </source>
</evidence>
<gene>
    <name evidence="4" type="ORF">FRX94_10240</name>
</gene>
<dbReference type="Proteomes" id="UP000320791">
    <property type="component" value="Unassembled WGS sequence"/>
</dbReference>
<dbReference type="GO" id="GO:0016620">
    <property type="term" value="F:oxidoreductase activity, acting on the aldehyde or oxo group of donors, NAD or NADP as acceptor"/>
    <property type="evidence" value="ECO:0007669"/>
    <property type="project" value="InterPro"/>
</dbReference>
<dbReference type="FunFam" id="3.40.605.10:FF:000007">
    <property type="entry name" value="NAD/NADP-dependent betaine aldehyde dehydrogenase"/>
    <property type="match status" value="1"/>
</dbReference>